<evidence type="ECO:0000256" key="1">
    <source>
        <dbReference type="ARBA" id="ARBA00004259"/>
    </source>
</evidence>
<gene>
    <name evidence="6" type="ORF">C8R41DRAFT_897749</name>
</gene>
<comment type="subcellular location">
    <subcellularLocation>
        <location evidence="1">Nucleus envelope</location>
    </subcellularLocation>
    <subcellularLocation>
        <location evidence="4">Nucleus</location>
        <location evidence="4">Nuclear pore complex</location>
    </subcellularLocation>
</comment>
<evidence type="ECO:0000256" key="2">
    <source>
        <dbReference type="ARBA" id="ARBA00010186"/>
    </source>
</evidence>
<dbReference type="InterPro" id="IPR007231">
    <property type="entry name" value="Nucleoporin_int_Nup93/Nic96"/>
</dbReference>
<reference evidence="6" key="1">
    <citation type="submission" date="2022-08" db="EMBL/GenBank/DDBJ databases">
        <title>A Global Phylogenomic Analysis of the Shiitake Genus Lentinula.</title>
        <authorList>
            <consortium name="DOE Joint Genome Institute"/>
            <person name="Sierra-Patev S."/>
            <person name="Min B."/>
            <person name="Naranjo-Ortiz M."/>
            <person name="Looney B."/>
            <person name="Konkel Z."/>
            <person name="Slot J.C."/>
            <person name="Sakamoto Y."/>
            <person name="Steenwyk J.L."/>
            <person name="Rokas A."/>
            <person name="Carro J."/>
            <person name="Camarero S."/>
            <person name="Ferreira P."/>
            <person name="Molpeceres G."/>
            <person name="Ruiz-Duenas F.J."/>
            <person name="Serrano A."/>
            <person name="Henrissat B."/>
            <person name="Drula E."/>
            <person name="Hughes K.W."/>
            <person name="Mata J.L."/>
            <person name="Ishikawa N.K."/>
            <person name="Vargas-Isla R."/>
            <person name="Ushijima S."/>
            <person name="Smith C.A."/>
            <person name="Ahrendt S."/>
            <person name="Andreopoulos W."/>
            <person name="He G."/>
            <person name="Labutti K."/>
            <person name="Lipzen A."/>
            <person name="Ng V."/>
            <person name="Riley R."/>
            <person name="Sandor L."/>
            <person name="Barry K."/>
            <person name="Martinez A.T."/>
            <person name="Xiao Y."/>
            <person name="Gibbons J.G."/>
            <person name="Terashima K."/>
            <person name="Grigoriev I.V."/>
            <person name="Hibbett D.S."/>
        </authorList>
    </citation>
    <scope>NUCLEOTIDE SEQUENCE</scope>
    <source>
        <strain evidence="6">RHP3577 ss4</strain>
    </source>
</reference>
<sequence>MALGVVLFRKLFLCLVQCERFTYMGVTSTLHRVHLHQMGHDTDVSSFLRHAYQQNLISMIEHGRKETQESFYHIDWEVKKKRLFEQLGASVPVAASTMSLVSSSAPLSLQMHTKMLAYDRTIIALNSAGLGGTSFPIIHALIDAANNNNQIVFMFNVLANITQEPPSLPPLEHASAHILDSPVFKRKYAKAYLTLHTPAISLRKQIVSGARQALEEQYHTIIQRTVHSHPFEAQPGGNPSTANLVRAFCALVKGTPVSEAFQVLMRIKDAVDTRKPGFIDAFHIWAYSTERSLPRSVRDQLAGAQTTDPFKLAFIPNVTTTTEDWLWMQSALVNESSSDENNESSLASLTKVLLAYGERHFEPATGTGGKDQGFGLAIASLWDHDSGGSLQVEAIHLAIALAYHGLLRVLSKAEGSDYIRQFVKIDAKEGLQYVHILPLSADHSPPGVGCKQLEVAWELVKRITVMANEGPMWEELVGGVRGDGTRFMSGFFPGVIPTHLPLLLPFSLSSFGPPTLQTSDYKSQILLPTMSSLLSNSHLTKAIKLYELAGEYDTVVSCLAQALGNLVTSGSMTSGLGAEGMTWSATGDQQDRTKELEKTAREILTVYKRLGRGTGLGVSGPSGSNPGGKDRDVCIKLLKISKATLETIESTALVPLDVATTSGKESKVDVMKVTKKVEEFTQQHEALQRCLPVSLVLCMDALSGITSKMKSVHAGEAQRHATLAILRKKSRALIVYVGLLKYQMSPEVCGYLARGDVEIAL</sequence>
<dbReference type="PANTHER" id="PTHR11225">
    <property type="entry name" value="NUCLEAR PORE COMPLEX PROTEIN NUP93 NUCLEOPORIN NUP93 DEAD EYE PROTEIN"/>
    <property type="match status" value="1"/>
</dbReference>
<feature type="chain" id="PRO_5045475320" description="Nuclear pore protein" evidence="5">
    <location>
        <begin position="19"/>
        <end position="761"/>
    </location>
</feature>
<evidence type="ECO:0000313" key="6">
    <source>
        <dbReference type="EMBL" id="KAJ4471638.1"/>
    </source>
</evidence>
<accession>A0ABQ8V2Z7</accession>
<comment type="similarity">
    <text evidence="2 4">Belongs to the nucleoporin interacting component (NIC) family.</text>
</comment>
<dbReference type="Proteomes" id="UP001150217">
    <property type="component" value="Unassembled WGS sequence"/>
</dbReference>
<proteinExistence type="inferred from homology"/>
<keyword evidence="4" id="KW-0509">mRNA transport</keyword>
<keyword evidence="3 4" id="KW-0539">Nucleus</keyword>
<evidence type="ECO:0000313" key="7">
    <source>
        <dbReference type="Proteomes" id="UP001150217"/>
    </source>
</evidence>
<keyword evidence="4" id="KW-0472">Membrane</keyword>
<comment type="caution">
    <text evidence="6">The sequence shown here is derived from an EMBL/GenBank/DDBJ whole genome shotgun (WGS) entry which is preliminary data.</text>
</comment>
<evidence type="ECO:0000256" key="3">
    <source>
        <dbReference type="ARBA" id="ARBA00023242"/>
    </source>
</evidence>
<keyword evidence="4" id="KW-0906">Nuclear pore complex</keyword>
<name>A0ABQ8V2Z7_9AGAR</name>
<dbReference type="EMBL" id="JANVFT010000086">
    <property type="protein sequence ID" value="KAJ4471638.1"/>
    <property type="molecule type" value="Genomic_DNA"/>
</dbReference>
<evidence type="ECO:0000256" key="5">
    <source>
        <dbReference type="SAM" id="SignalP"/>
    </source>
</evidence>
<organism evidence="6 7">
    <name type="scientific">Lentinula lateritia</name>
    <dbReference type="NCBI Taxonomy" id="40482"/>
    <lineage>
        <taxon>Eukaryota</taxon>
        <taxon>Fungi</taxon>
        <taxon>Dikarya</taxon>
        <taxon>Basidiomycota</taxon>
        <taxon>Agaricomycotina</taxon>
        <taxon>Agaricomycetes</taxon>
        <taxon>Agaricomycetidae</taxon>
        <taxon>Agaricales</taxon>
        <taxon>Marasmiineae</taxon>
        <taxon>Omphalotaceae</taxon>
        <taxon>Lentinula</taxon>
    </lineage>
</organism>
<keyword evidence="7" id="KW-1185">Reference proteome</keyword>
<keyword evidence="4" id="KW-0811">Translocation</keyword>
<keyword evidence="4" id="KW-0813">Transport</keyword>
<keyword evidence="5" id="KW-0732">Signal</keyword>
<dbReference type="PANTHER" id="PTHR11225:SF4">
    <property type="entry name" value="NUCLEAR PORE COMPLEX PROTEIN NUP93"/>
    <property type="match status" value="1"/>
</dbReference>
<keyword evidence="4" id="KW-0653">Protein transport</keyword>
<protein>
    <recommendedName>
        <fullName evidence="4">Nuclear pore protein</fullName>
    </recommendedName>
</protein>
<dbReference type="Pfam" id="PF04097">
    <property type="entry name" value="Nic96"/>
    <property type="match status" value="1"/>
</dbReference>
<evidence type="ECO:0000256" key="4">
    <source>
        <dbReference type="RuleBase" id="RU364035"/>
    </source>
</evidence>
<feature type="signal peptide" evidence="5">
    <location>
        <begin position="1"/>
        <end position="18"/>
    </location>
</feature>